<accession>A0A2H3CST6</accession>
<feature type="compositionally biased region" description="Low complexity" evidence="11">
    <location>
        <begin position="439"/>
        <end position="452"/>
    </location>
</feature>
<dbReference type="PANTHER" id="PTHR42802">
    <property type="entry name" value="MONOOXYGENASE"/>
    <property type="match status" value="1"/>
</dbReference>
<comment type="catalytic activity">
    <reaction evidence="10">
        <text>L-ornithine + NADH + O2 = N(5)-hydroxy-L-ornithine + NAD(+) + H2O</text>
        <dbReference type="Rhea" id="RHEA:41512"/>
        <dbReference type="ChEBI" id="CHEBI:15377"/>
        <dbReference type="ChEBI" id="CHEBI:15379"/>
        <dbReference type="ChEBI" id="CHEBI:46911"/>
        <dbReference type="ChEBI" id="CHEBI:57540"/>
        <dbReference type="ChEBI" id="CHEBI:57945"/>
        <dbReference type="ChEBI" id="CHEBI:78275"/>
        <dbReference type="EC" id="1.14.13.196"/>
    </reaction>
</comment>
<feature type="compositionally biased region" description="Polar residues" evidence="11">
    <location>
        <begin position="428"/>
        <end position="437"/>
    </location>
</feature>
<evidence type="ECO:0000256" key="10">
    <source>
        <dbReference type="ARBA" id="ARBA00049248"/>
    </source>
</evidence>
<organism evidence="12 13">
    <name type="scientific">Armillaria solidipes</name>
    <dbReference type="NCBI Taxonomy" id="1076256"/>
    <lineage>
        <taxon>Eukaryota</taxon>
        <taxon>Fungi</taxon>
        <taxon>Dikarya</taxon>
        <taxon>Basidiomycota</taxon>
        <taxon>Agaricomycotina</taxon>
        <taxon>Agaricomycetes</taxon>
        <taxon>Agaricomycetidae</taxon>
        <taxon>Agaricales</taxon>
        <taxon>Marasmiineae</taxon>
        <taxon>Physalacriaceae</taxon>
        <taxon>Armillaria</taxon>
    </lineage>
</organism>
<gene>
    <name evidence="12" type="ORF">ARMSODRAFT_37747</name>
</gene>
<comment type="catalytic activity">
    <reaction evidence="9">
        <text>L-ornithine + NADPH + O2 = N(5)-hydroxy-L-ornithine + NADP(+) + H2O</text>
        <dbReference type="Rhea" id="RHEA:41508"/>
        <dbReference type="ChEBI" id="CHEBI:15377"/>
        <dbReference type="ChEBI" id="CHEBI:15379"/>
        <dbReference type="ChEBI" id="CHEBI:46911"/>
        <dbReference type="ChEBI" id="CHEBI:57783"/>
        <dbReference type="ChEBI" id="CHEBI:58349"/>
        <dbReference type="ChEBI" id="CHEBI:78275"/>
        <dbReference type="EC" id="1.14.13.196"/>
    </reaction>
</comment>
<comment type="similarity">
    <text evidence="3">Belongs to the lysine N(6)-hydroxylase/L-ornithine N(5)-oxygenase family.</text>
</comment>
<evidence type="ECO:0000256" key="4">
    <source>
        <dbReference type="ARBA" id="ARBA00012881"/>
    </source>
</evidence>
<name>A0A2H3CST6_9AGAR</name>
<evidence type="ECO:0000256" key="8">
    <source>
        <dbReference type="ARBA" id="ARBA00023002"/>
    </source>
</evidence>
<evidence type="ECO:0000256" key="1">
    <source>
        <dbReference type="ARBA" id="ARBA00001974"/>
    </source>
</evidence>
<keyword evidence="13" id="KW-1185">Reference proteome</keyword>
<dbReference type="SUPFAM" id="SSF51905">
    <property type="entry name" value="FAD/NAD(P)-binding domain"/>
    <property type="match status" value="2"/>
</dbReference>
<comment type="pathway">
    <text evidence="2">Siderophore biosynthesis.</text>
</comment>
<dbReference type="Pfam" id="PF13434">
    <property type="entry name" value="Lys_Orn_oxgnase"/>
    <property type="match status" value="1"/>
</dbReference>
<dbReference type="Gene3D" id="3.50.50.60">
    <property type="entry name" value="FAD/NAD(P)-binding domain"/>
    <property type="match status" value="1"/>
</dbReference>
<evidence type="ECO:0000256" key="11">
    <source>
        <dbReference type="SAM" id="MobiDB-lite"/>
    </source>
</evidence>
<keyword evidence="5" id="KW-0285">Flavoprotein</keyword>
<evidence type="ECO:0000256" key="6">
    <source>
        <dbReference type="ARBA" id="ARBA00022827"/>
    </source>
</evidence>
<keyword evidence="8" id="KW-0560">Oxidoreductase</keyword>
<dbReference type="EMBL" id="KZ293415">
    <property type="protein sequence ID" value="PBK78366.1"/>
    <property type="molecule type" value="Genomic_DNA"/>
</dbReference>
<reference evidence="13" key="1">
    <citation type="journal article" date="2017" name="Nat. Ecol. Evol.">
        <title>Genome expansion and lineage-specific genetic innovations in the forest pathogenic fungi Armillaria.</title>
        <authorList>
            <person name="Sipos G."/>
            <person name="Prasanna A.N."/>
            <person name="Walter M.C."/>
            <person name="O'Connor E."/>
            <person name="Balint B."/>
            <person name="Krizsan K."/>
            <person name="Kiss B."/>
            <person name="Hess J."/>
            <person name="Varga T."/>
            <person name="Slot J."/>
            <person name="Riley R."/>
            <person name="Boka B."/>
            <person name="Rigling D."/>
            <person name="Barry K."/>
            <person name="Lee J."/>
            <person name="Mihaltcheva S."/>
            <person name="LaButti K."/>
            <person name="Lipzen A."/>
            <person name="Waldron R."/>
            <person name="Moloney N.M."/>
            <person name="Sperisen C."/>
            <person name="Kredics L."/>
            <person name="Vagvoelgyi C."/>
            <person name="Patrignani A."/>
            <person name="Fitzpatrick D."/>
            <person name="Nagy I."/>
            <person name="Doyle S."/>
            <person name="Anderson J.B."/>
            <person name="Grigoriev I.V."/>
            <person name="Gueldener U."/>
            <person name="Muensterkoetter M."/>
            <person name="Nagy L.G."/>
        </authorList>
    </citation>
    <scope>NUCLEOTIDE SEQUENCE [LARGE SCALE GENOMIC DNA]</scope>
    <source>
        <strain evidence="13">28-4</strain>
    </source>
</reference>
<sequence length="528" mass="57110">MQHADTTFDLIGLGFGPANIAIGGALVESWAGRGDSSRQDHPIKKVLFVEKHAKFQWHPGMLLPDARMQISFMKDLATLRSPQSPITFLSYLHSQNRLINFINRGSTIPTRREYADYLSWAARYVQDHGVPVLFGTEVVGVDSTSDGLLVVHAKGVASGEVTSYTTRNLIISPGGTGRVPIPLASLIEHPLVIHSSTYLMSVDSIIASIATKGKASLRVAVIGAGQSAAEVTLNLRERLRSIPAPAGRHQIDMIIRKGALRPSDDTPFANEIFDPQATDAWFSHPSSASRATQLQEFKSTNYSVINSLTLDALYEVIYGQKVDGDIARRTNGPSSSIPLVHIRPYSCIVAAHAPEVNDDPDFTFTIQHVLSRKLETEKYDAVICATGYQRTSWTDLLKNSSVGKHFGLSSACQPGTCRLIPDTKRSAQDSPLDSPLQNGGASPASSNGSAVSTPPTSPALSVAELDHHDDHKIYISRGYRLIPTDDGGLKSRIYLQGVEEATHGLSDSLLSVLGVRAGEVVDDLCKEV</sequence>
<evidence type="ECO:0000256" key="5">
    <source>
        <dbReference type="ARBA" id="ARBA00022630"/>
    </source>
</evidence>
<dbReference type="GO" id="GO:0016491">
    <property type="term" value="F:oxidoreductase activity"/>
    <property type="evidence" value="ECO:0007669"/>
    <property type="project" value="UniProtKB-KW"/>
</dbReference>
<dbReference type="InterPro" id="IPR025700">
    <property type="entry name" value="Lys/Orn_oxygenase"/>
</dbReference>
<evidence type="ECO:0000256" key="9">
    <source>
        <dbReference type="ARBA" id="ARBA00047598"/>
    </source>
</evidence>
<evidence type="ECO:0000256" key="3">
    <source>
        <dbReference type="ARBA" id="ARBA00007588"/>
    </source>
</evidence>
<evidence type="ECO:0000256" key="2">
    <source>
        <dbReference type="ARBA" id="ARBA00004924"/>
    </source>
</evidence>
<evidence type="ECO:0000256" key="7">
    <source>
        <dbReference type="ARBA" id="ARBA00022857"/>
    </source>
</evidence>
<dbReference type="PANTHER" id="PTHR42802:SF1">
    <property type="entry name" value="L-ORNITHINE N(5)-MONOOXYGENASE"/>
    <property type="match status" value="1"/>
</dbReference>
<dbReference type="Proteomes" id="UP000218334">
    <property type="component" value="Unassembled WGS sequence"/>
</dbReference>
<feature type="region of interest" description="Disordered" evidence="11">
    <location>
        <begin position="419"/>
        <end position="460"/>
    </location>
</feature>
<evidence type="ECO:0000313" key="12">
    <source>
        <dbReference type="EMBL" id="PBK78366.1"/>
    </source>
</evidence>
<protein>
    <recommendedName>
        <fullName evidence="4">L-ornithine N(5)-monooxygenase [NAD(P)H]</fullName>
        <ecNumber evidence="4">1.14.13.196</ecNumber>
    </recommendedName>
</protein>
<dbReference type="EC" id="1.14.13.196" evidence="4"/>
<evidence type="ECO:0000313" key="13">
    <source>
        <dbReference type="Proteomes" id="UP000218334"/>
    </source>
</evidence>
<comment type="cofactor">
    <cofactor evidence="1">
        <name>FAD</name>
        <dbReference type="ChEBI" id="CHEBI:57692"/>
    </cofactor>
</comment>
<keyword evidence="6" id="KW-0274">FAD</keyword>
<dbReference type="STRING" id="1076256.A0A2H3CST6"/>
<dbReference type="InterPro" id="IPR036188">
    <property type="entry name" value="FAD/NAD-bd_sf"/>
</dbReference>
<proteinExistence type="inferred from homology"/>
<dbReference type="AlphaFoldDB" id="A0A2H3CST6"/>
<dbReference type="GO" id="GO:0006879">
    <property type="term" value="P:intracellular iron ion homeostasis"/>
    <property type="evidence" value="ECO:0007669"/>
    <property type="project" value="TreeGrafter"/>
</dbReference>
<keyword evidence="7" id="KW-0521">NADP</keyword>